<name>A0A6N8HZ15_9FIRM</name>
<keyword evidence="4" id="KW-1185">Reference proteome</keyword>
<evidence type="ECO:0000256" key="1">
    <source>
        <dbReference type="SAM" id="Phobius"/>
    </source>
</evidence>
<gene>
    <name evidence="2" type="ORF">CAFE_15430</name>
    <name evidence="3" type="ORF">HCR03_12310</name>
</gene>
<keyword evidence="1" id="KW-1133">Transmembrane helix</keyword>
<evidence type="ECO:0000313" key="2">
    <source>
        <dbReference type="EMBL" id="MVB10845.1"/>
    </source>
</evidence>
<reference evidence="2 4" key="1">
    <citation type="submission" date="2019-09" db="EMBL/GenBank/DDBJ databases">
        <title>Genome sequence of Clostridium sp. EA1.</title>
        <authorList>
            <person name="Poehlein A."/>
            <person name="Bengelsdorf F.R."/>
            <person name="Daniel R."/>
        </authorList>
    </citation>
    <scope>NUCLEOTIDE SEQUENCE [LARGE SCALE GENOMIC DNA]</scope>
    <source>
        <strain evidence="2 4">EA1</strain>
    </source>
</reference>
<dbReference type="EMBL" id="VWXL01000052">
    <property type="protein sequence ID" value="MVB10845.1"/>
    <property type="molecule type" value="Genomic_DNA"/>
</dbReference>
<protein>
    <submittedName>
        <fullName evidence="3">ECF transporter S component</fullName>
    </submittedName>
</protein>
<dbReference type="RefSeq" id="WP_066646198.1">
    <property type="nucleotide sequence ID" value="NZ_CP060286.1"/>
</dbReference>
<reference evidence="3 5" key="2">
    <citation type="submission" date="2020-08" db="EMBL/GenBank/DDBJ databases">
        <title>The isolate Caproiciproducens sp. 7D4C2 produces n-caproate at mildly acidic conditions from hexoses: genome and rBOX comparison with related strains and chain-elongating bacteria.</title>
        <authorList>
            <person name="Esquivel-Elizondo S."/>
            <person name="Bagci C."/>
            <person name="Temovska M."/>
            <person name="Jeon B.S."/>
            <person name="Bessarab I."/>
            <person name="Williams R.B.H."/>
            <person name="Huson D.H."/>
            <person name="Angenent L.T."/>
        </authorList>
    </citation>
    <scope>NUCLEOTIDE SEQUENCE [LARGE SCALE GENOMIC DNA]</scope>
    <source>
        <strain evidence="3 5">7D4C2</strain>
    </source>
</reference>
<keyword evidence="1" id="KW-0812">Transmembrane</keyword>
<dbReference type="EMBL" id="CP060286">
    <property type="protein sequence ID" value="QNK39526.1"/>
    <property type="molecule type" value="Genomic_DNA"/>
</dbReference>
<evidence type="ECO:0000313" key="5">
    <source>
        <dbReference type="Proteomes" id="UP000515909"/>
    </source>
</evidence>
<keyword evidence="1" id="KW-0472">Membrane</keyword>
<dbReference type="InterPro" id="IPR024529">
    <property type="entry name" value="ECF_trnsprt_substrate-spec"/>
</dbReference>
<proteinExistence type="predicted"/>
<organism evidence="2 4">
    <name type="scientific">Caproicibacter fermentans</name>
    <dbReference type="NCBI Taxonomy" id="2576756"/>
    <lineage>
        <taxon>Bacteria</taxon>
        <taxon>Bacillati</taxon>
        <taxon>Bacillota</taxon>
        <taxon>Clostridia</taxon>
        <taxon>Eubacteriales</taxon>
        <taxon>Acutalibacteraceae</taxon>
        <taxon>Caproicibacter</taxon>
    </lineage>
</organism>
<dbReference type="GO" id="GO:0022857">
    <property type="term" value="F:transmembrane transporter activity"/>
    <property type="evidence" value="ECO:0007669"/>
    <property type="project" value="InterPro"/>
</dbReference>
<dbReference type="Proteomes" id="UP000469440">
    <property type="component" value="Unassembled WGS sequence"/>
</dbReference>
<dbReference type="OrthoDB" id="9766854at2"/>
<feature type="transmembrane region" description="Helical" evidence="1">
    <location>
        <begin position="6"/>
        <end position="29"/>
    </location>
</feature>
<accession>A0A7G8T7D5</accession>
<dbReference type="Proteomes" id="UP000515909">
    <property type="component" value="Chromosome"/>
</dbReference>
<dbReference type="Pfam" id="PF12822">
    <property type="entry name" value="ECF_trnsprt"/>
    <property type="match status" value="1"/>
</dbReference>
<feature type="transmembrane region" description="Helical" evidence="1">
    <location>
        <begin position="70"/>
        <end position="89"/>
    </location>
</feature>
<feature type="transmembrane region" description="Helical" evidence="1">
    <location>
        <begin position="41"/>
        <end position="64"/>
    </location>
</feature>
<dbReference type="Gene3D" id="1.10.1760.20">
    <property type="match status" value="1"/>
</dbReference>
<feature type="transmembrane region" description="Helical" evidence="1">
    <location>
        <begin position="101"/>
        <end position="124"/>
    </location>
</feature>
<feature type="transmembrane region" description="Helical" evidence="1">
    <location>
        <begin position="136"/>
        <end position="155"/>
    </location>
</feature>
<sequence length="191" mass="20335">MKRVSTIKITITALCAVINIVGAYIALTLRLPIYLDSIGTILSSALFGPALGGLTACISGIFSGVTSDVYSLYFIPAGMITGLISGFLFRTSWFRKWKLPLAVLFLTVPGTIVSSCITAFVFAGVTSSGSSALVQILHQIGFSMVVSAFIVQILMDYLDRLITVVIVSSLLSRLDGWLKTGMNGRKSNGAL</sequence>
<evidence type="ECO:0000313" key="3">
    <source>
        <dbReference type="EMBL" id="QNK39526.1"/>
    </source>
</evidence>
<evidence type="ECO:0000313" key="4">
    <source>
        <dbReference type="Proteomes" id="UP000469440"/>
    </source>
</evidence>
<dbReference type="AlphaFoldDB" id="A0A6N8HZ15"/>
<dbReference type="KEGG" id="cfem:HCR03_12310"/>
<accession>A0A6N8HZ15</accession>